<evidence type="ECO:0000313" key="2">
    <source>
        <dbReference type="Proteomes" id="UP001177023"/>
    </source>
</evidence>
<sequence length="99" mass="11434">MAECLPIANDLMMLAPPWCLILLSKDGRRAWIWEIPDRKLPATARHAPYFMPDERTTIPSLEMDSAQLFESLDFEGKILRRQELRERAAQARSMAETGF</sequence>
<organism evidence="1 2">
    <name type="scientific">Mesorhabditis spiculigera</name>
    <dbReference type="NCBI Taxonomy" id="96644"/>
    <lineage>
        <taxon>Eukaryota</taxon>
        <taxon>Metazoa</taxon>
        <taxon>Ecdysozoa</taxon>
        <taxon>Nematoda</taxon>
        <taxon>Chromadorea</taxon>
        <taxon>Rhabditida</taxon>
        <taxon>Rhabditina</taxon>
        <taxon>Rhabditomorpha</taxon>
        <taxon>Rhabditoidea</taxon>
        <taxon>Rhabditidae</taxon>
        <taxon>Mesorhabditinae</taxon>
        <taxon>Mesorhabditis</taxon>
    </lineage>
</organism>
<feature type="non-terminal residue" evidence="1">
    <location>
        <position position="99"/>
    </location>
</feature>
<keyword evidence="2" id="KW-1185">Reference proteome</keyword>
<comment type="caution">
    <text evidence="1">The sequence shown here is derived from an EMBL/GenBank/DDBJ whole genome shotgun (WGS) entry which is preliminary data.</text>
</comment>
<name>A0AA36G6L7_9BILA</name>
<evidence type="ECO:0000313" key="1">
    <source>
        <dbReference type="EMBL" id="CAJ0580023.1"/>
    </source>
</evidence>
<dbReference type="EMBL" id="CATQJA010002659">
    <property type="protein sequence ID" value="CAJ0580023.1"/>
    <property type="molecule type" value="Genomic_DNA"/>
</dbReference>
<reference evidence="1" key="1">
    <citation type="submission" date="2023-06" db="EMBL/GenBank/DDBJ databases">
        <authorList>
            <person name="Delattre M."/>
        </authorList>
    </citation>
    <scope>NUCLEOTIDE SEQUENCE</scope>
    <source>
        <strain evidence="1">AF72</strain>
    </source>
</reference>
<proteinExistence type="predicted"/>
<gene>
    <name evidence="1" type="ORF">MSPICULIGERA_LOCUS18226</name>
</gene>
<dbReference type="AlphaFoldDB" id="A0AA36G6L7"/>
<accession>A0AA36G6L7</accession>
<protein>
    <submittedName>
        <fullName evidence="1">Uncharacterized protein</fullName>
    </submittedName>
</protein>
<dbReference type="Proteomes" id="UP001177023">
    <property type="component" value="Unassembled WGS sequence"/>
</dbReference>